<reference evidence="2 3" key="1">
    <citation type="submission" date="2016-11" db="EMBL/GenBank/DDBJ databases">
        <authorList>
            <person name="Jaros S."/>
            <person name="Januszkiewicz K."/>
            <person name="Wedrychowicz H."/>
        </authorList>
    </citation>
    <scope>NUCLEOTIDE SEQUENCE [LARGE SCALE GENOMIC DNA]</scope>
    <source>
        <strain evidence="2 3">DSM 17459</strain>
    </source>
</reference>
<evidence type="ECO:0000313" key="2">
    <source>
        <dbReference type="EMBL" id="SHF11267.1"/>
    </source>
</evidence>
<dbReference type="RefSeq" id="WP_072852358.1">
    <property type="nucleotide sequence ID" value="NZ_FQVI01000013.1"/>
</dbReference>
<keyword evidence="1" id="KW-1133">Transmembrane helix</keyword>
<accession>A0A1M4Z0B7</accession>
<evidence type="ECO:0000256" key="1">
    <source>
        <dbReference type="SAM" id="Phobius"/>
    </source>
</evidence>
<organism evidence="2 3">
    <name type="scientific">Lactonifactor longoviformis DSM 17459</name>
    <dbReference type="NCBI Taxonomy" id="1122155"/>
    <lineage>
        <taxon>Bacteria</taxon>
        <taxon>Bacillati</taxon>
        <taxon>Bacillota</taxon>
        <taxon>Clostridia</taxon>
        <taxon>Eubacteriales</taxon>
        <taxon>Clostridiaceae</taxon>
        <taxon>Lactonifactor</taxon>
    </lineage>
</organism>
<dbReference type="Proteomes" id="UP000184245">
    <property type="component" value="Unassembled WGS sequence"/>
</dbReference>
<keyword evidence="3" id="KW-1185">Reference proteome</keyword>
<keyword evidence="1" id="KW-0812">Transmembrane</keyword>
<evidence type="ECO:0000313" key="3">
    <source>
        <dbReference type="Proteomes" id="UP000184245"/>
    </source>
</evidence>
<dbReference type="OrthoDB" id="1976426at2"/>
<feature type="transmembrane region" description="Helical" evidence="1">
    <location>
        <begin position="49"/>
        <end position="70"/>
    </location>
</feature>
<feature type="transmembrane region" description="Helical" evidence="1">
    <location>
        <begin position="6"/>
        <end position="28"/>
    </location>
</feature>
<evidence type="ECO:0008006" key="4">
    <source>
        <dbReference type="Google" id="ProtNLM"/>
    </source>
</evidence>
<keyword evidence="1" id="KW-0472">Membrane</keyword>
<name>A0A1M4Z0B7_9CLOT</name>
<sequence length="113" mass="12835">MEVFYRLCVSVSIGIIGGFLVGGIKLSLRKEYTERQIQKSRRVMNKISAVLKYSTLLLLVLGFIWCVYYLVLGAMDRGQADYANNMSENIVAVLTVISIIFAFFEFLRHTGDK</sequence>
<dbReference type="AlphaFoldDB" id="A0A1M4Z0B7"/>
<gene>
    <name evidence="2" type="ORF">SAMN02745158_02567</name>
</gene>
<feature type="transmembrane region" description="Helical" evidence="1">
    <location>
        <begin position="90"/>
        <end position="107"/>
    </location>
</feature>
<proteinExistence type="predicted"/>
<dbReference type="EMBL" id="FQVI01000013">
    <property type="protein sequence ID" value="SHF11267.1"/>
    <property type="molecule type" value="Genomic_DNA"/>
</dbReference>
<protein>
    <recommendedName>
        <fullName evidence="4">Transporter</fullName>
    </recommendedName>
</protein>